<dbReference type="Proteomes" id="UP000320443">
    <property type="component" value="Unassembled WGS sequence"/>
</dbReference>
<dbReference type="AlphaFoldDB" id="A0A553FYR7"/>
<accession>A0A553FYR7</accession>
<proteinExistence type="predicted"/>
<sequence>MTDYLPAARDIVASVDSFDEIEAVDLALALGADYTAIDTNDLRVELKEPNTFMLLTLARGRGEDDPAGSFDVFYNCYEEYEDGLARPFVEGWGTFVEDVDDLAAALANVAQWL</sequence>
<protein>
    <submittedName>
        <fullName evidence="1">Uncharacterized protein</fullName>
    </submittedName>
</protein>
<dbReference type="RefSeq" id="WP_144013313.1">
    <property type="nucleotide sequence ID" value="NZ_VKDK01000006.1"/>
</dbReference>
<evidence type="ECO:0000313" key="1">
    <source>
        <dbReference type="EMBL" id="TRX62397.1"/>
    </source>
</evidence>
<gene>
    <name evidence="1" type="ORF">FNY97_05350</name>
</gene>
<evidence type="ECO:0000313" key="2">
    <source>
        <dbReference type="Proteomes" id="UP000320443"/>
    </source>
</evidence>
<name>A0A553FYR7_9CORY</name>
<organism evidence="1 2">
    <name type="scientific">Corynebacterium hiratae</name>
    <dbReference type="NCBI Taxonomy" id="3139423"/>
    <lineage>
        <taxon>Bacteria</taxon>
        <taxon>Bacillati</taxon>
        <taxon>Actinomycetota</taxon>
        <taxon>Actinomycetes</taxon>
        <taxon>Mycobacteriales</taxon>
        <taxon>Corynebacteriaceae</taxon>
        <taxon>Corynebacterium</taxon>
    </lineage>
</organism>
<comment type="caution">
    <text evidence="1">The sequence shown here is derived from an EMBL/GenBank/DDBJ whole genome shotgun (WGS) entry which is preliminary data.</text>
</comment>
<keyword evidence="2" id="KW-1185">Reference proteome</keyword>
<dbReference type="EMBL" id="VKDK01000006">
    <property type="protein sequence ID" value="TRX62397.1"/>
    <property type="molecule type" value="Genomic_DNA"/>
</dbReference>
<reference evidence="1 2" key="1">
    <citation type="submission" date="2019-07" db="EMBL/GenBank/DDBJ databases">
        <title>Draft genome of C. aurimucosum strain 2274.</title>
        <authorList>
            <person name="Pacheco L.G.C."/>
            <person name="Aguiar E.R.G.R."/>
            <person name="Santos C.S."/>
            <person name="Rocha D.J.P.G."/>
            <person name="Sant'Anna L.O."/>
            <person name="Mattos-Guaraldi A.L."/>
            <person name="Santos L.S."/>
        </authorList>
    </citation>
    <scope>NUCLEOTIDE SEQUENCE [LARGE SCALE GENOMIC DNA]</scope>
    <source>
        <strain evidence="1 2">2274</strain>
    </source>
</reference>